<comment type="caution">
    <text evidence="1">The sequence shown here is derived from an EMBL/GenBank/DDBJ whole genome shotgun (WGS) entry which is preliminary data.</text>
</comment>
<organism evidence="1 2">
    <name type="scientific">Caldalkalibacillus horti</name>
    <dbReference type="NCBI Taxonomy" id="77523"/>
    <lineage>
        <taxon>Bacteria</taxon>
        <taxon>Bacillati</taxon>
        <taxon>Bacillota</taxon>
        <taxon>Bacilli</taxon>
        <taxon>Bacillales</taxon>
        <taxon>Bacillaceae</taxon>
        <taxon>Caldalkalibacillus</taxon>
    </lineage>
</organism>
<keyword evidence="2" id="KW-1185">Reference proteome</keyword>
<evidence type="ECO:0000313" key="1">
    <source>
        <dbReference type="EMBL" id="MDQ0167714.1"/>
    </source>
</evidence>
<protein>
    <submittedName>
        <fullName evidence="1">Uncharacterized protein</fullName>
    </submittedName>
</protein>
<reference evidence="1 2" key="1">
    <citation type="submission" date="2023-07" db="EMBL/GenBank/DDBJ databases">
        <title>Genomic Encyclopedia of Type Strains, Phase IV (KMG-IV): sequencing the most valuable type-strain genomes for metagenomic binning, comparative biology and taxonomic classification.</title>
        <authorList>
            <person name="Goeker M."/>
        </authorList>
    </citation>
    <scope>NUCLEOTIDE SEQUENCE [LARGE SCALE GENOMIC DNA]</scope>
    <source>
        <strain evidence="1 2">DSM 12751</strain>
    </source>
</reference>
<accession>A0ABT9W3A2</accession>
<dbReference type="EMBL" id="JAUSTY010000019">
    <property type="protein sequence ID" value="MDQ0167714.1"/>
    <property type="molecule type" value="Genomic_DNA"/>
</dbReference>
<evidence type="ECO:0000313" key="2">
    <source>
        <dbReference type="Proteomes" id="UP001235840"/>
    </source>
</evidence>
<proteinExistence type="predicted"/>
<sequence>MPLRMPFIVEPVAQILDKQVFGPLGFRESGWYPRESSKLVDVFNSFGSPEGFDYLADIRSFGNISMQCFITINYLWQLLPLYYVYNY</sequence>
<gene>
    <name evidence="1" type="ORF">J2S11_003641</name>
</gene>
<name>A0ABT9W3A2_9BACI</name>
<dbReference type="Proteomes" id="UP001235840">
    <property type="component" value="Unassembled WGS sequence"/>
</dbReference>